<evidence type="ECO:0000313" key="2">
    <source>
        <dbReference type="EMBL" id="TLS34959.1"/>
    </source>
</evidence>
<reference evidence="2 3" key="1">
    <citation type="submission" date="2019-04" db="EMBL/GenBank/DDBJ databases">
        <title>Bacillus caeni sp. nov., a bacterium isolated from mangrove sediment.</title>
        <authorList>
            <person name="Huang H."/>
            <person name="Mo K."/>
            <person name="Hu Y."/>
        </authorList>
    </citation>
    <scope>NUCLEOTIDE SEQUENCE [LARGE SCALE GENOMIC DNA]</scope>
    <source>
        <strain evidence="2 3">HB172195</strain>
    </source>
</reference>
<keyword evidence="3" id="KW-1185">Reference proteome</keyword>
<organism evidence="2 3">
    <name type="scientific">Exobacillus caeni</name>
    <dbReference type="NCBI Taxonomy" id="2574798"/>
    <lineage>
        <taxon>Bacteria</taxon>
        <taxon>Bacillati</taxon>
        <taxon>Bacillota</taxon>
        <taxon>Bacilli</taxon>
        <taxon>Bacillales</taxon>
        <taxon>Guptibacillaceae</taxon>
        <taxon>Exobacillus</taxon>
    </lineage>
</organism>
<evidence type="ECO:0000256" key="1">
    <source>
        <dbReference type="SAM" id="MobiDB-lite"/>
    </source>
</evidence>
<dbReference type="RefSeq" id="WP_138129621.1">
    <property type="nucleotide sequence ID" value="NZ_SWLG01000034.1"/>
</dbReference>
<proteinExistence type="predicted"/>
<dbReference type="OrthoDB" id="2899658at2"/>
<comment type="caution">
    <text evidence="2">The sequence shown here is derived from an EMBL/GenBank/DDBJ whole genome shotgun (WGS) entry which is preliminary data.</text>
</comment>
<dbReference type="Pfam" id="PF10676">
    <property type="entry name" value="gerPA"/>
    <property type="match status" value="1"/>
</dbReference>
<evidence type="ECO:0000313" key="3">
    <source>
        <dbReference type="Proteomes" id="UP000308230"/>
    </source>
</evidence>
<accession>A0A5R9EWE1</accession>
<dbReference type="AlphaFoldDB" id="A0A5R9EWE1"/>
<dbReference type="EMBL" id="SWLG01000034">
    <property type="protein sequence ID" value="TLS34959.1"/>
    <property type="molecule type" value="Genomic_DNA"/>
</dbReference>
<dbReference type="InterPro" id="IPR019618">
    <property type="entry name" value="Spore_germination_GerPA"/>
</dbReference>
<name>A0A5R9EWE1_9BACL</name>
<feature type="region of interest" description="Disordered" evidence="1">
    <location>
        <begin position="56"/>
        <end position="80"/>
    </location>
</feature>
<dbReference type="Proteomes" id="UP000308230">
    <property type="component" value="Unassembled WGS sequence"/>
</dbReference>
<sequence length="80" mass="8444">MPVFNNIFNSKINNVTNNGSIIYGNGFNNSHTANTKAVGSNTTLGDFSPANGLTNNNYIDPDISDQGQLANPANGVVPQF</sequence>
<gene>
    <name evidence="2" type="ORF">FCL54_22895</name>
</gene>
<protein>
    <submittedName>
        <fullName evidence="2">Spore germination protein</fullName>
    </submittedName>
</protein>